<keyword evidence="3" id="KW-1185">Reference proteome</keyword>
<dbReference type="PANTHER" id="PTHR39431">
    <property type="entry name" value="FRPA/C-RELATED PROTEIN"/>
    <property type="match status" value="1"/>
</dbReference>
<sequence length="481" mass="51842">MTRSSMRTKLGLVASMAFALTAGTVVAGAQPAAAASELGGTISRAEVLARAKYWYDRGDTWYSQNQSDAISDGDGHSYRPDCSGFVSMAWHLKKKSDGWDFNTGDFADTSLKTNIALTALKPGDAILKSGHIELFAKWENTGDPTAGVWNYAERDYGRKTEYSRLSWSYVTENFSGIRYKNIVDSAAEREDTRGDFDGDGKADLALYRTTNGFWNVKGLTATTQILASHPYGGDPSDVPVSTDLNGDGVAEVGVYRKGVGQWHVFDQKNKKQLLAQYSYGGDPSDIPVTGDFDGDGYGDFGVYRKGNGQWHIASYAKNTQILASFAYGGDPSDEPVVTDLNGDGVDEIGVYRKGAGQWHVYDPKNKKQLLAQYSYGGDPSDIPVTGDFDGDGYGDFGVYRKGNGQWHIASYAKGTQILASHAYGGDPSDIPAPADYDGDGAADIAVFRKGNGQWHVKSVKTGKQLVGSHQYGGGNDIPVLG</sequence>
<dbReference type="InterPro" id="IPR028994">
    <property type="entry name" value="Integrin_alpha_N"/>
</dbReference>
<dbReference type="Proteomes" id="UP000007882">
    <property type="component" value="Chromosome"/>
</dbReference>
<dbReference type="KEGG" id="ams:AMIS_22310"/>
<feature type="chain" id="PRO_5038651406" description="VCBS repeat-containing protein" evidence="1">
    <location>
        <begin position="28"/>
        <end position="481"/>
    </location>
</feature>
<evidence type="ECO:0000313" key="3">
    <source>
        <dbReference type="Proteomes" id="UP000007882"/>
    </source>
</evidence>
<proteinExistence type="predicted"/>
<dbReference type="PANTHER" id="PTHR39431:SF1">
    <property type="entry name" value="FRPA_C-RELATED PROTEIN"/>
    <property type="match status" value="1"/>
</dbReference>
<evidence type="ECO:0008006" key="4">
    <source>
        <dbReference type="Google" id="ProtNLM"/>
    </source>
</evidence>
<gene>
    <name evidence="2" type="ordered locus">AMIS_22310</name>
</gene>
<dbReference type="STRING" id="512565.AMIS_22310"/>
<evidence type="ECO:0000313" key="2">
    <source>
        <dbReference type="EMBL" id="BAL87451.1"/>
    </source>
</evidence>
<evidence type="ECO:0000256" key="1">
    <source>
        <dbReference type="SAM" id="SignalP"/>
    </source>
</evidence>
<organism evidence="2 3">
    <name type="scientific">Actinoplanes missouriensis (strain ATCC 14538 / DSM 43046 / CBS 188.64 / JCM 3121 / NBRC 102363 / NCIMB 12654 / NRRL B-3342 / UNCC 431)</name>
    <dbReference type="NCBI Taxonomy" id="512565"/>
    <lineage>
        <taxon>Bacteria</taxon>
        <taxon>Bacillati</taxon>
        <taxon>Actinomycetota</taxon>
        <taxon>Actinomycetes</taxon>
        <taxon>Micromonosporales</taxon>
        <taxon>Micromonosporaceae</taxon>
        <taxon>Actinoplanes</taxon>
    </lineage>
</organism>
<keyword evidence="1" id="KW-0732">Signal</keyword>
<name>I0H364_ACTM4</name>
<reference evidence="2 3" key="1">
    <citation type="submission" date="2012-02" db="EMBL/GenBank/DDBJ databases">
        <title>Complete genome sequence of Actinoplanes missouriensis 431 (= NBRC 102363).</title>
        <authorList>
            <person name="Ohnishi Y."/>
            <person name="Ishikawa J."/>
            <person name="Sekine M."/>
            <person name="Hosoyama A."/>
            <person name="Harada T."/>
            <person name="Narita H."/>
            <person name="Hata T."/>
            <person name="Konno Y."/>
            <person name="Tutikane K."/>
            <person name="Fujita N."/>
            <person name="Horinouchi S."/>
            <person name="Hayakawa M."/>
        </authorList>
    </citation>
    <scope>NUCLEOTIDE SEQUENCE [LARGE SCALE GENOMIC DNA]</scope>
    <source>
        <strain evidence="3">ATCC 14538 / DSM 43046 / CBS 188.64 / JCM 3121 / NBRC 102363 / NCIMB 12654 / NRRL B-3342 / UNCC 431</strain>
    </source>
</reference>
<dbReference type="eggNOG" id="COG0791">
    <property type="taxonomic scope" value="Bacteria"/>
</dbReference>
<accession>I0H364</accession>
<dbReference type="PATRIC" id="fig|512565.3.peg.2228"/>
<protein>
    <recommendedName>
        <fullName evidence="4">VCBS repeat-containing protein</fullName>
    </recommendedName>
</protein>
<dbReference type="SUPFAM" id="SSF69318">
    <property type="entry name" value="Integrin alpha N-terminal domain"/>
    <property type="match status" value="1"/>
</dbReference>
<dbReference type="EMBL" id="AP012319">
    <property type="protein sequence ID" value="BAL87451.1"/>
    <property type="molecule type" value="Genomic_DNA"/>
</dbReference>
<dbReference type="AlphaFoldDB" id="I0H364"/>
<feature type="signal peptide" evidence="1">
    <location>
        <begin position="1"/>
        <end position="27"/>
    </location>
</feature>
<dbReference type="HOGENOM" id="CLU_530786_0_0_11"/>
<dbReference type="eggNOG" id="COG1621">
    <property type="taxonomic scope" value="Bacteria"/>
</dbReference>
<dbReference type="Gene3D" id="3.90.1720.10">
    <property type="entry name" value="endopeptidase domain like (from Nostoc punctiforme)"/>
    <property type="match status" value="1"/>
</dbReference>